<accession>A0AA88XVN3</accession>
<proteinExistence type="predicted"/>
<gene>
    <name evidence="1" type="ORF">FSP39_020904</name>
</gene>
<evidence type="ECO:0000313" key="1">
    <source>
        <dbReference type="EMBL" id="KAK3088583.1"/>
    </source>
</evidence>
<name>A0AA88XVN3_PINIB</name>
<sequence length="58" mass="6305">MHQKRETKLCSILIITECPLGSHGHSCALNCSKGFYGKLCREECICDADECDIAVGCA</sequence>
<dbReference type="EMBL" id="VSWD01000011">
    <property type="protein sequence ID" value="KAK3088583.1"/>
    <property type="molecule type" value="Genomic_DNA"/>
</dbReference>
<evidence type="ECO:0000313" key="2">
    <source>
        <dbReference type="Proteomes" id="UP001186944"/>
    </source>
</evidence>
<dbReference type="Gene3D" id="2.170.300.10">
    <property type="entry name" value="Tie2 ligand-binding domain superfamily"/>
    <property type="match status" value="1"/>
</dbReference>
<dbReference type="Proteomes" id="UP001186944">
    <property type="component" value="Unassembled WGS sequence"/>
</dbReference>
<keyword evidence="2" id="KW-1185">Reference proteome</keyword>
<reference evidence="1" key="1">
    <citation type="submission" date="2019-08" db="EMBL/GenBank/DDBJ databases">
        <title>The improved chromosome-level genome for the pearl oyster Pinctada fucata martensii using PacBio sequencing and Hi-C.</title>
        <authorList>
            <person name="Zheng Z."/>
        </authorList>
    </citation>
    <scope>NUCLEOTIDE SEQUENCE</scope>
    <source>
        <strain evidence="1">ZZ-2019</strain>
        <tissue evidence="1">Adductor muscle</tissue>
    </source>
</reference>
<dbReference type="AlphaFoldDB" id="A0AA88XVN3"/>
<protein>
    <submittedName>
        <fullName evidence="1">Uncharacterized protein</fullName>
    </submittedName>
</protein>
<organism evidence="1 2">
    <name type="scientific">Pinctada imbricata</name>
    <name type="common">Atlantic pearl-oyster</name>
    <name type="synonym">Pinctada martensii</name>
    <dbReference type="NCBI Taxonomy" id="66713"/>
    <lineage>
        <taxon>Eukaryota</taxon>
        <taxon>Metazoa</taxon>
        <taxon>Spiralia</taxon>
        <taxon>Lophotrochozoa</taxon>
        <taxon>Mollusca</taxon>
        <taxon>Bivalvia</taxon>
        <taxon>Autobranchia</taxon>
        <taxon>Pteriomorphia</taxon>
        <taxon>Pterioida</taxon>
        <taxon>Pterioidea</taxon>
        <taxon>Pteriidae</taxon>
        <taxon>Pinctada</taxon>
    </lineage>
</organism>
<comment type="caution">
    <text evidence="1">The sequence shown here is derived from an EMBL/GenBank/DDBJ whole genome shotgun (WGS) entry which is preliminary data.</text>
</comment>